<evidence type="ECO:0000256" key="2">
    <source>
        <dbReference type="ARBA" id="ARBA00007801"/>
    </source>
</evidence>
<keyword evidence="7" id="KW-1185">Reference proteome</keyword>
<accession>A0ABV7KZ09</accession>
<dbReference type="InterPro" id="IPR036249">
    <property type="entry name" value="Thioredoxin-like_sf"/>
</dbReference>
<comment type="caution">
    <text evidence="6">The sequence shown here is derived from an EMBL/GenBank/DDBJ whole genome shotgun (WGS) entry which is preliminary data.</text>
</comment>
<dbReference type="PANTHER" id="PTHR43004">
    <property type="entry name" value="TRK SYSTEM POTASSIUM UPTAKE PROTEIN"/>
    <property type="match status" value="1"/>
</dbReference>
<sequence>MARYQYTRFPYRTPPELDDGATARTPVLIVGAGPIGLCAAIDLALHGIRSMVIDDNDVVSIGSRAICWSKRSLEIMERLGVGQRIVDKGVTWKVGRLYHRDREVYSFDMLPEGGHHFPAFVNLQQYYVEEYLVERARDFPDLIDLRFKNRFTALERYPDRVVAQVETPDGAYAVEADYLLACDGVRSAVRTALGLDFAGRVFEERFLIADVELKADFPSERWFWFEPPFHPGQSALLHKQADDIYRIDLQLGPDADPEEEKKPEKVIPRIRSMIGDRPFELDWVSVYTFQCRRLERFVHDRVIFAGDSAHVVSPFGARGGNGGIQDVDNLCWKLAAILKGEAGQGLLSSYDEERIHGADENIRNSARATNFMTPKSAMEKRFRDEILNMAEVHPFARRMVNSGRLSIACSLAGFSLQSADDPAFGGAMVPGAPCADAPVTDASGAPAWLLDHLGGRFHLLSFGGPVAAPAGLPQVVVGEGAGQLRDVEGLVARRYDAGRGAAYLIRPDQHVAARFAAPTAERIAAAWRQALGGDAAHAGGQAGGQAA</sequence>
<keyword evidence="4" id="KW-0274">FAD</keyword>
<dbReference type="InterPro" id="IPR036188">
    <property type="entry name" value="FAD/NAD-bd_sf"/>
</dbReference>
<name>A0ABV7KZ09_9PROT</name>
<dbReference type="Proteomes" id="UP001595528">
    <property type="component" value="Unassembled WGS sequence"/>
</dbReference>
<evidence type="ECO:0000313" key="6">
    <source>
        <dbReference type="EMBL" id="MFC3227539.1"/>
    </source>
</evidence>
<organism evidence="6 7">
    <name type="scientific">Marinibaculum pumilum</name>
    <dbReference type="NCBI Taxonomy" id="1766165"/>
    <lineage>
        <taxon>Bacteria</taxon>
        <taxon>Pseudomonadati</taxon>
        <taxon>Pseudomonadota</taxon>
        <taxon>Alphaproteobacteria</taxon>
        <taxon>Rhodospirillales</taxon>
        <taxon>Rhodospirillaceae</taxon>
        <taxon>Marinibaculum</taxon>
    </lineage>
</organism>
<dbReference type="InterPro" id="IPR002938">
    <property type="entry name" value="FAD-bd"/>
</dbReference>
<protein>
    <submittedName>
        <fullName evidence="6">FAD-dependent oxidoreductase</fullName>
    </submittedName>
</protein>
<gene>
    <name evidence="6" type="ORF">ACFOGJ_09875</name>
</gene>
<evidence type="ECO:0000256" key="1">
    <source>
        <dbReference type="ARBA" id="ARBA00001974"/>
    </source>
</evidence>
<evidence type="ECO:0000256" key="4">
    <source>
        <dbReference type="ARBA" id="ARBA00022827"/>
    </source>
</evidence>
<evidence type="ECO:0000256" key="3">
    <source>
        <dbReference type="ARBA" id="ARBA00022630"/>
    </source>
</evidence>
<evidence type="ECO:0000259" key="5">
    <source>
        <dbReference type="Pfam" id="PF01494"/>
    </source>
</evidence>
<dbReference type="Gene3D" id="3.30.70.2450">
    <property type="match status" value="1"/>
</dbReference>
<evidence type="ECO:0000313" key="7">
    <source>
        <dbReference type="Proteomes" id="UP001595528"/>
    </source>
</evidence>
<feature type="domain" description="FAD-binding" evidence="5">
    <location>
        <begin position="24"/>
        <end position="364"/>
    </location>
</feature>
<dbReference type="RefSeq" id="WP_379899773.1">
    <property type="nucleotide sequence ID" value="NZ_JBHRTR010000023.1"/>
</dbReference>
<dbReference type="EMBL" id="JBHRTR010000023">
    <property type="protein sequence ID" value="MFC3227539.1"/>
    <property type="molecule type" value="Genomic_DNA"/>
</dbReference>
<dbReference type="PRINTS" id="PR00420">
    <property type="entry name" value="RNGMNOXGNASE"/>
</dbReference>
<dbReference type="SUPFAM" id="SSF51905">
    <property type="entry name" value="FAD/NAD(P)-binding domain"/>
    <property type="match status" value="1"/>
</dbReference>
<reference evidence="7" key="1">
    <citation type="journal article" date="2019" name="Int. J. Syst. Evol. Microbiol.">
        <title>The Global Catalogue of Microorganisms (GCM) 10K type strain sequencing project: providing services to taxonomists for standard genome sequencing and annotation.</title>
        <authorList>
            <consortium name="The Broad Institute Genomics Platform"/>
            <consortium name="The Broad Institute Genome Sequencing Center for Infectious Disease"/>
            <person name="Wu L."/>
            <person name="Ma J."/>
        </authorList>
    </citation>
    <scope>NUCLEOTIDE SEQUENCE [LARGE SCALE GENOMIC DNA]</scope>
    <source>
        <strain evidence="7">KCTC 42964</strain>
    </source>
</reference>
<dbReference type="SUPFAM" id="SSF52833">
    <property type="entry name" value="Thioredoxin-like"/>
    <property type="match status" value="1"/>
</dbReference>
<dbReference type="NCBIfam" id="NF006002">
    <property type="entry name" value="PRK08132.1"/>
    <property type="match status" value="1"/>
</dbReference>
<dbReference type="InterPro" id="IPR050641">
    <property type="entry name" value="RIFMO-like"/>
</dbReference>
<dbReference type="Gene3D" id="3.50.50.60">
    <property type="entry name" value="FAD/NAD(P)-binding domain"/>
    <property type="match status" value="1"/>
</dbReference>
<dbReference type="PANTHER" id="PTHR43004:SF19">
    <property type="entry name" value="BINDING MONOOXYGENASE, PUTATIVE (JCVI)-RELATED"/>
    <property type="match status" value="1"/>
</dbReference>
<proteinExistence type="inferred from homology"/>
<dbReference type="Pfam" id="PF01494">
    <property type="entry name" value="FAD_binding_3"/>
    <property type="match status" value="1"/>
</dbReference>
<dbReference type="Gene3D" id="3.40.30.120">
    <property type="match status" value="1"/>
</dbReference>
<comment type="cofactor">
    <cofactor evidence="1">
        <name>FAD</name>
        <dbReference type="ChEBI" id="CHEBI:57692"/>
    </cofactor>
</comment>
<keyword evidence="3" id="KW-0285">Flavoprotein</keyword>
<comment type="similarity">
    <text evidence="2">Belongs to the PheA/TfdB FAD monooxygenase family.</text>
</comment>